<evidence type="ECO:0000256" key="1">
    <source>
        <dbReference type="ARBA" id="ARBA00022468"/>
    </source>
</evidence>
<keyword evidence="1" id="KW-0343">GTPase activation</keyword>
<dbReference type="OrthoDB" id="79452at2759"/>
<name>A0A3P7NB06_9BILA</name>
<proteinExistence type="predicted"/>
<keyword evidence="3" id="KW-1185">Reference proteome</keyword>
<dbReference type="PANTHER" id="PTHR15729">
    <property type="entry name" value="CDC42 GTPASE-ACTIVATING PROTEIN"/>
    <property type="match status" value="1"/>
</dbReference>
<reference evidence="2 3" key="1">
    <citation type="submission" date="2018-11" db="EMBL/GenBank/DDBJ databases">
        <authorList>
            <consortium name="Pathogen Informatics"/>
        </authorList>
    </citation>
    <scope>NUCLEOTIDE SEQUENCE [LARGE SCALE GENOMIC DNA]</scope>
</reference>
<dbReference type="GO" id="GO:0007264">
    <property type="term" value="P:small GTPase-mediated signal transduction"/>
    <property type="evidence" value="ECO:0007669"/>
    <property type="project" value="TreeGrafter"/>
</dbReference>
<organism evidence="2 3">
    <name type="scientific">Gongylonema pulchrum</name>
    <dbReference type="NCBI Taxonomy" id="637853"/>
    <lineage>
        <taxon>Eukaryota</taxon>
        <taxon>Metazoa</taxon>
        <taxon>Ecdysozoa</taxon>
        <taxon>Nematoda</taxon>
        <taxon>Chromadorea</taxon>
        <taxon>Rhabditida</taxon>
        <taxon>Spirurina</taxon>
        <taxon>Spiruromorpha</taxon>
        <taxon>Spiruroidea</taxon>
        <taxon>Gongylonematidae</taxon>
        <taxon>Gongylonema</taxon>
    </lineage>
</organism>
<evidence type="ECO:0000313" key="3">
    <source>
        <dbReference type="Proteomes" id="UP000271098"/>
    </source>
</evidence>
<dbReference type="PANTHER" id="PTHR15729:SF10">
    <property type="entry name" value="GTPASE-ACTIVATING PROTEIN CDGAPR"/>
    <property type="match status" value="1"/>
</dbReference>
<gene>
    <name evidence="2" type="ORF">GPUH_LOCUS18901</name>
</gene>
<protein>
    <submittedName>
        <fullName evidence="2">Uncharacterized protein</fullName>
    </submittedName>
</protein>
<dbReference type="Proteomes" id="UP000271098">
    <property type="component" value="Unassembled WGS sequence"/>
</dbReference>
<evidence type="ECO:0000313" key="2">
    <source>
        <dbReference type="EMBL" id="VDN32688.1"/>
    </source>
</evidence>
<dbReference type="AlphaFoldDB" id="A0A3P7NB06"/>
<sequence>MHECVFDRTQSRLRDLRSELCRTDDRESTRAHILIYLQRLSHITGSLIRCYSLLRFLEVLSFRVSDSIRKRGDLESKGRTLQVDSHGNRFLAAEETPINTPAIASAIVTKDFERQTSEQISLRVSFALIGINDGAVVRFY</sequence>
<accession>A0A3P7NB06</accession>
<dbReference type="InterPro" id="IPR051576">
    <property type="entry name" value="PX-Rho_GAP"/>
</dbReference>
<dbReference type="GO" id="GO:0005096">
    <property type="term" value="F:GTPase activator activity"/>
    <property type="evidence" value="ECO:0007669"/>
    <property type="project" value="UniProtKB-KW"/>
</dbReference>
<dbReference type="EMBL" id="UYRT01087559">
    <property type="protein sequence ID" value="VDN32688.1"/>
    <property type="molecule type" value="Genomic_DNA"/>
</dbReference>